<comment type="similarity">
    <text evidence="1">Belongs to the peptidase S1 family.</text>
</comment>
<reference evidence="7" key="2">
    <citation type="submission" date="2023-06" db="EMBL/GenBank/DDBJ databases">
        <authorList>
            <consortium name="Lawrence Berkeley National Laboratory"/>
            <person name="Haridas S."/>
            <person name="Hensen N."/>
            <person name="Bonometti L."/>
            <person name="Westerberg I."/>
            <person name="Brannstrom I.O."/>
            <person name="Guillou S."/>
            <person name="Cros-Aarteil S."/>
            <person name="Calhoun S."/>
            <person name="Kuo A."/>
            <person name="Mondo S."/>
            <person name="Pangilinan J."/>
            <person name="Riley R."/>
            <person name="Labutti K."/>
            <person name="Andreopoulos B."/>
            <person name="Lipzen A."/>
            <person name="Chen C."/>
            <person name="Yanf M."/>
            <person name="Daum C."/>
            <person name="Ng V."/>
            <person name="Clum A."/>
            <person name="Steindorff A."/>
            <person name="Ohm R."/>
            <person name="Martin F."/>
            <person name="Silar P."/>
            <person name="Natvig D."/>
            <person name="Lalanne C."/>
            <person name="Gautier V."/>
            <person name="Ament-Velasquez S.L."/>
            <person name="Kruys A."/>
            <person name="Hutchinson M.I."/>
            <person name="Powell A.J."/>
            <person name="Barry K."/>
            <person name="Miller A.N."/>
            <person name="Grigoriev I.V."/>
            <person name="Debuchy R."/>
            <person name="Gladieux P."/>
            <person name="Thoren M.H."/>
            <person name="Johannesson H."/>
        </authorList>
    </citation>
    <scope>NUCLEOTIDE SEQUENCE</scope>
    <source>
        <strain evidence="7">CBS 958.72</strain>
    </source>
</reference>
<dbReference type="InterPro" id="IPR043504">
    <property type="entry name" value="Peptidase_S1_PA_chymotrypsin"/>
</dbReference>
<protein>
    <recommendedName>
        <fullName evidence="9">Serine protease</fullName>
    </recommendedName>
</protein>
<dbReference type="InterPro" id="IPR009003">
    <property type="entry name" value="Peptidase_S1_PA"/>
</dbReference>
<dbReference type="InterPro" id="IPR000126">
    <property type="entry name" value="V8_ser_AS"/>
</dbReference>
<evidence type="ECO:0000256" key="1">
    <source>
        <dbReference type="ARBA" id="ARBA00007664"/>
    </source>
</evidence>
<dbReference type="PROSITE" id="PS00134">
    <property type="entry name" value="TRYPSIN_HIS"/>
    <property type="match status" value="1"/>
</dbReference>
<accession>A0AAE0KFL2</accession>
<organism evidence="7 8">
    <name type="scientific">Lasiosphaeria ovina</name>
    <dbReference type="NCBI Taxonomy" id="92902"/>
    <lineage>
        <taxon>Eukaryota</taxon>
        <taxon>Fungi</taxon>
        <taxon>Dikarya</taxon>
        <taxon>Ascomycota</taxon>
        <taxon>Pezizomycotina</taxon>
        <taxon>Sordariomycetes</taxon>
        <taxon>Sordariomycetidae</taxon>
        <taxon>Sordariales</taxon>
        <taxon>Lasiosphaeriaceae</taxon>
        <taxon>Lasiosphaeria</taxon>
    </lineage>
</organism>
<evidence type="ECO:0000256" key="6">
    <source>
        <dbReference type="SAM" id="MobiDB-lite"/>
    </source>
</evidence>
<keyword evidence="3" id="KW-0732">Signal</keyword>
<feature type="region of interest" description="Disordered" evidence="6">
    <location>
        <begin position="334"/>
        <end position="359"/>
    </location>
</feature>
<dbReference type="AlphaFoldDB" id="A0AAE0KFL2"/>
<dbReference type="InterPro" id="IPR018114">
    <property type="entry name" value="TRYPSIN_HIS"/>
</dbReference>
<dbReference type="InterPro" id="IPR050966">
    <property type="entry name" value="Glutamyl_endopeptidase"/>
</dbReference>
<dbReference type="EMBL" id="JAULSN010000003">
    <property type="protein sequence ID" value="KAK3375574.1"/>
    <property type="molecule type" value="Genomic_DNA"/>
</dbReference>
<evidence type="ECO:0000313" key="8">
    <source>
        <dbReference type="Proteomes" id="UP001287356"/>
    </source>
</evidence>
<comment type="caution">
    <text evidence="7">The sequence shown here is derived from an EMBL/GenBank/DDBJ whole genome shotgun (WGS) entry which is preliminary data.</text>
</comment>
<evidence type="ECO:0000313" key="7">
    <source>
        <dbReference type="EMBL" id="KAK3375574.1"/>
    </source>
</evidence>
<dbReference type="GO" id="GO:0006508">
    <property type="term" value="P:proteolysis"/>
    <property type="evidence" value="ECO:0007669"/>
    <property type="project" value="UniProtKB-KW"/>
</dbReference>
<proteinExistence type="inferred from homology"/>
<evidence type="ECO:0000256" key="5">
    <source>
        <dbReference type="ARBA" id="ARBA00022825"/>
    </source>
</evidence>
<name>A0AAE0KFL2_9PEZI</name>
<keyword evidence="4" id="KW-0378">Hydrolase</keyword>
<dbReference type="PANTHER" id="PTHR15462">
    <property type="entry name" value="SERINE PROTEASE"/>
    <property type="match status" value="1"/>
</dbReference>
<evidence type="ECO:0000256" key="3">
    <source>
        <dbReference type="ARBA" id="ARBA00022729"/>
    </source>
</evidence>
<dbReference type="PROSITE" id="PS00673">
    <property type="entry name" value="V8_SER"/>
    <property type="match status" value="1"/>
</dbReference>
<keyword evidence="2" id="KW-0645">Protease</keyword>
<evidence type="ECO:0000256" key="2">
    <source>
        <dbReference type="ARBA" id="ARBA00022670"/>
    </source>
</evidence>
<dbReference type="Gene3D" id="2.40.10.10">
    <property type="entry name" value="Trypsin-like serine proteases"/>
    <property type="match status" value="2"/>
</dbReference>
<evidence type="ECO:0008006" key="9">
    <source>
        <dbReference type="Google" id="ProtNLM"/>
    </source>
</evidence>
<dbReference type="SUPFAM" id="SSF50494">
    <property type="entry name" value="Trypsin-like serine proteases"/>
    <property type="match status" value="1"/>
</dbReference>
<gene>
    <name evidence="7" type="ORF">B0T24DRAFT_697817</name>
</gene>
<evidence type="ECO:0000256" key="4">
    <source>
        <dbReference type="ARBA" id="ARBA00022801"/>
    </source>
</evidence>
<dbReference type="Proteomes" id="UP001287356">
    <property type="component" value="Unassembled WGS sequence"/>
</dbReference>
<dbReference type="Pfam" id="PF13365">
    <property type="entry name" value="Trypsin_2"/>
    <property type="match status" value="1"/>
</dbReference>
<feature type="region of interest" description="Disordered" evidence="6">
    <location>
        <begin position="510"/>
        <end position="530"/>
    </location>
</feature>
<dbReference type="GO" id="GO:0004252">
    <property type="term" value="F:serine-type endopeptidase activity"/>
    <property type="evidence" value="ECO:0007669"/>
    <property type="project" value="InterPro"/>
</dbReference>
<feature type="compositionally biased region" description="Polar residues" evidence="6">
    <location>
        <begin position="334"/>
        <end position="344"/>
    </location>
</feature>
<reference evidence="7" key="1">
    <citation type="journal article" date="2023" name="Mol. Phylogenet. Evol.">
        <title>Genome-scale phylogeny and comparative genomics of the fungal order Sordariales.</title>
        <authorList>
            <person name="Hensen N."/>
            <person name="Bonometti L."/>
            <person name="Westerberg I."/>
            <person name="Brannstrom I.O."/>
            <person name="Guillou S."/>
            <person name="Cros-Aarteil S."/>
            <person name="Calhoun S."/>
            <person name="Haridas S."/>
            <person name="Kuo A."/>
            <person name="Mondo S."/>
            <person name="Pangilinan J."/>
            <person name="Riley R."/>
            <person name="LaButti K."/>
            <person name="Andreopoulos B."/>
            <person name="Lipzen A."/>
            <person name="Chen C."/>
            <person name="Yan M."/>
            <person name="Daum C."/>
            <person name="Ng V."/>
            <person name="Clum A."/>
            <person name="Steindorff A."/>
            <person name="Ohm R.A."/>
            <person name="Martin F."/>
            <person name="Silar P."/>
            <person name="Natvig D.O."/>
            <person name="Lalanne C."/>
            <person name="Gautier V."/>
            <person name="Ament-Velasquez S.L."/>
            <person name="Kruys A."/>
            <person name="Hutchinson M.I."/>
            <person name="Powell A.J."/>
            <person name="Barry K."/>
            <person name="Miller A.N."/>
            <person name="Grigoriev I.V."/>
            <person name="Debuchy R."/>
            <person name="Gladieux P."/>
            <person name="Hiltunen Thoren M."/>
            <person name="Johannesson H."/>
        </authorList>
    </citation>
    <scope>NUCLEOTIDE SEQUENCE</scope>
    <source>
        <strain evidence="7">CBS 958.72</strain>
    </source>
</reference>
<keyword evidence="8" id="KW-1185">Reference proteome</keyword>
<dbReference type="PANTHER" id="PTHR15462:SF8">
    <property type="entry name" value="SERINE PROTEASE"/>
    <property type="match status" value="1"/>
</dbReference>
<keyword evidence="5" id="KW-0720">Serine protease</keyword>
<sequence length="925" mass="96515">MPGLIVNGDAKGPIAGPGPATTTVAVWDLNYNEHNDTTPPADTEALLSVRPGEESIVGKDERVLVSKDDFMPGGKYRSVVKLFLHFAGQADDDPWALATGWLIRDNLVVTAGHCAFDHSHGLNQLTHVKAYIGYHGNESITDPSYAVQFRVGKQAATTQNWLMDGTNEAADLSFIVLASPFTGVTPIAYNSTPLTGSSNIGIVGYPGDLMDLATGEKGAFMWQMFLNTNWDLSTGISHMLQYKIDTYGGNSGSAVFLQPPTSAADAKSIGVHVLGGASNSASVIGPLGNVFETYVAALDAYASGSLPAGVTREKASAQPWLTYINLPSTASSAPWNGVPPNNGSDGTGTEADFSGGGGPGTLGGNIPGVEFDFLDILNKGLKVVAPIATTVLKAGLPLALGPLGVPIASLAGVALSAAGKLAASATGTEADLGKAYTFDGVAERAVLGEAAIAALRHMGNDKCQEEGLFDSMASTIMTMAPTVRGVAPKILGAVTEPALRMALDSLSKAQTGGTEDTFAEPPIRVPKSHETDTVGLGLRRQQNQEAFIQALGASLTSQDAEGFFDVLSSVGDVIGKGLRVVGPIIGSVAKAGLPLLLGGTEADLSPPPFTFEGLSERALIGEAALLALMDMPVDKLQQEGLFDVMKKVVTTIGPIVLKTAPAVIKAVTPLVQGIMQGKGQDEAFINANLIVQVDAADIAAHWAPLAGYAAFVNWMHTLHPTNGNNAGEQALSIRMQNGFANPQTFGQESVYFATMAYGITRAAVPIAIRPPPAVWTPLHTLKFFSTLGPAGAPVPVTVANITARYQSLAVPARTVQLTNIFNAVQAMPAPPPNPTATWLWTFVLSAIEAPGTVTINGMIVRLTSHTPAAGGNFPLPNGPNPNPPPLMVPFVLEMHVADYIAMIRDMMLAFTTNAKTQPSNALNVW</sequence>